<accession>A0AAN8WTZ9</accession>
<reference evidence="3 4" key="1">
    <citation type="submission" date="2023-11" db="EMBL/GenBank/DDBJ databases">
        <title>Halocaridina rubra genome assembly.</title>
        <authorList>
            <person name="Smith C."/>
        </authorList>
    </citation>
    <scope>NUCLEOTIDE SEQUENCE [LARGE SCALE GENOMIC DNA]</scope>
    <source>
        <strain evidence="3">EP-1</strain>
        <tissue evidence="3">Whole</tissue>
    </source>
</reference>
<name>A0AAN8WTZ9_HALRR</name>
<sequence>MLTITDKFVITEDGKKKKKKKGKEGEEEKKKKGKEAEEDKARKGKPGKKALAAMKEILAKQKEEEERLRREEEERQRREEEEALPVPPLHRILILKCNMNIAGAFSPEMIAVIEAQGPVLANINLTATELRRIEEEKRIEQEKKEKKKQKEKERKERLKAEGKLLTPKQKADMKRAQEMLEHLKLEIRYFYLSVHLSFFLSSEVRGQEYLPVYIRMLSMLTKWAEVIF</sequence>
<keyword evidence="1" id="KW-0175">Coiled coil</keyword>
<keyword evidence="4" id="KW-1185">Reference proteome</keyword>
<comment type="caution">
    <text evidence="3">The sequence shown here is derived from an EMBL/GenBank/DDBJ whole genome shotgun (WGS) entry which is preliminary data.</text>
</comment>
<protein>
    <submittedName>
        <fullName evidence="3">Uncharacterized protein</fullName>
    </submittedName>
</protein>
<gene>
    <name evidence="3" type="ORF">SK128_008205</name>
</gene>
<feature type="compositionally biased region" description="Basic and acidic residues" evidence="2">
    <location>
        <begin position="23"/>
        <end position="41"/>
    </location>
</feature>
<evidence type="ECO:0000313" key="4">
    <source>
        <dbReference type="Proteomes" id="UP001381693"/>
    </source>
</evidence>
<organism evidence="3 4">
    <name type="scientific">Halocaridina rubra</name>
    <name type="common">Hawaiian red shrimp</name>
    <dbReference type="NCBI Taxonomy" id="373956"/>
    <lineage>
        <taxon>Eukaryota</taxon>
        <taxon>Metazoa</taxon>
        <taxon>Ecdysozoa</taxon>
        <taxon>Arthropoda</taxon>
        <taxon>Crustacea</taxon>
        <taxon>Multicrustacea</taxon>
        <taxon>Malacostraca</taxon>
        <taxon>Eumalacostraca</taxon>
        <taxon>Eucarida</taxon>
        <taxon>Decapoda</taxon>
        <taxon>Pleocyemata</taxon>
        <taxon>Caridea</taxon>
        <taxon>Atyoidea</taxon>
        <taxon>Atyidae</taxon>
        <taxon>Halocaridina</taxon>
    </lineage>
</organism>
<evidence type="ECO:0000313" key="3">
    <source>
        <dbReference type="EMBL" id="KAK7072301.1"/>
    </source>
</evidence>
<dbReference type="Proteomes" id="UP001381693">
    <property type="component" value="Unassembled WGS sequence"/>
</dbReference>
<dbReference type="AlphaFoldDB" id="A0AAN8WTZ9"/>
<feature type="region of interest" description="Disordered" evidence="2">
    <location>
        <begin position="1"/>
        <end position="83"/>
    </location>
</feature>
<feature type="coiled-coil region" evidence="1">
    <location>
        <begin position="123"/>
        <end position="163"/>
    </location>
</feature>
<evidence type="ECO:0000256" key="1">
    <source>
        <dbReference type="SAM" id="Coils"/>
    </source>
</evidence>
<feature type="compositionally biased region" description="Basic and acidic residues" evidence="2">
    <location>
        <begin position="57"/>
        <end position="80"/>
    </location>
</feature>
<proteinExistence type="predicted"/>
<evidence type="ECO:0000256" key="2">
    <source>
        <dbReference type="SAM" id="MobiDB-lite"/>
    </source>
</evidence>
<dbReference type="EMBL" id="JAXCGZ010013557">
    <property type="protein sequence ID" value="KAK7072301.1"/>
    <property type="molecule type" value="Genomic_DNA"/>
</dbReference>